<dbReference type="GO" id="GO:0046872">
    <property type="term" value="F:metal ion binding"/>
    <property type="evidence" value="ECO:0007669"/>
    <property type="project" value="UniProtKB-KW"/>
</dbReference>
<dbReference type="PIRSF" id="PIRSF001435">
    <property type="entry name" value="Nth"/>
    <property type="match status" value="1"/>
</dbReference>
<accession>A0A7C3SJT4</accession>
<dbReference type="CDD" id="cd00056">
    <property type="entry name" value="ENDO3c"/>
    <property type="match status" value="1"/>
</dbReference>
<evidence type="ECO:0000256" key="4">
    <source>
        <dbReference type="ARBA" id="ARBA00023014"/>
    </source>
</evidence>
<keyword evidence="1" id="KW-0004">4Fe-4S</keyword>
<dbReference type="PANTHER" id="PTHR10359:SF19">
    <property type="entry name" value="DNA REPAIR GLYCOSYLASE MJ1434-RELATED"/>
    <property type="match status" value="1"/>
</dbReference>
<dbReference type="GO" id="GO:0006284">
    <property type="term" value="P:base-excision repair"/>
    <property type="evidence" value="ECO:0007669"/>
    <property type="project" value="InterPro"/>
</dbReference>
<feature type="domain" description="HhH-GPD" evidence="5">
    <location>
        <begin position="36"/>
        <end position="195"/>
    </location>
</feature>
<evidence type="ECO:0000313" key="6">
    <source>
        <dbReference type="EMBL" id="HGB15304.1"/>
    </source>
</evidence>
<dbReference type="Pfam" id="PF00730">
    <property type="entry name" value="HhH-GPD"/>
    <property type="match status" value="1"/>
</dbReference>
<dbReference type="SMART" id="SM00478">
    <property type="entry name" value="ENDO3c"/>
    <property type="match status" value="1"/>
</dbReference>
<name>A0A7C3SJT4_9BACT</name>
<dbReference type="Gene3D" id="1.10.340.30">
    <property type="entry name" value="Hypothetical protein, domain 2"/>
    <property type="match status" value="1"/>
</dbReference>
<reference evidence="6" key="1">
    <citation type="journal article" date="2020" name="mSystems">
        <title>Genome- and Community-Level Interaction Insights into Carbon Utilization and Element Cycling Functions of Hydrothermarchaeota in Hydrothermal Sediment.</title>
        <authorList>
            <person name="Zhou Z."/>
            <person name="Liu Y."/>
            <person name="Xu W."/>
            <person name="Pan J."/>
            <person name="Luo Z.H."/>
            <person name="Li M."/>
        </authorList>
    </citation>
    <scope>NUCLEOTIDE SEQUENCE [LARGE SCALE GENOMIC DNA]</scope>
    <source>
        <strain evidence="6">SpSt-776</strain>
    </source>
</reference>
<keyword evidence="6" id="KW-0255">Endonuclease</keyword>
<protein>
    <submittedName>
        <fullName evidence="6">Endonuclease III domain-containing protein</fullName>
    </submittedName>
</protein>
<dbReference type="GO" id="GO:0051539">
    <property type="term" value="F:4 iron, 4 sulfur cluster binding"/>
    <property type="evidence" value="ECO:0007669"/>
    <property type="project" value="UniProtKB-KW"/>
</dbReference>
<evidence type="ECO:0000256" key="2">
    <source>
        <dbReference type="ARBA" id="ARBA00022723"/>
    </source>
</evidence>
<gene>
    <name evidence="6" type="ORF">ENV62_08730</name>
</gene>
<dbReference type="SUPFAM" id="SSF48150">
    <property type="entry name" value="DNA-glycosylase"/>
    <property type="match status" value="1"/>
</dbReference>
<evidence type="ECO:0000256" key="1">
    <source>
        <dbReference type="ARBA" id="ARBA00022485"/>
    </source>
</evidence>
<dbReference type="Gene3D" id="1.10.1670.10">
    <property type="entry name" value="Helix-hairpin-Helix base-excision DNA repair enzymes (C-terminal)"/>
    <property type="match status" value="1"/>
</dbReference>
<organism evidence="6">
    <name type="scientific">Desulfobacca acetoxidans</name>
    <dbReference type="NCBI Taxonomy" id="60893"/>
    <lineage>
        <taxon>Bacteria</taxon>
        <taxon>Pseudomonadati</taxon>
        <taxon>Thermodesulfobacteriota</taxon>
        <taxon>Desulfobaccia</taxon>
        <taxon>Desulfobaccales</taxon>
        <taxon>Desulfobaccaceae</taxon>
        <taxon>Desulfobacca</taxon>
    </lineage>
</organism>
<keyword evidence="2" id="KW-0479">Metal-binding</keyword>
<proteinExistence type="predicted"/>
<dbReference type="PANTHER" id="PTHR10359">
    <property type="entry name" value="A/G-SPECIFIC ADENINE GLYCOSYLASE/ENDONUCLEASE III"/>
    <property type="match status" value="1"/>
</dbReference>
<comment type="caution">
    <text evidence="6">The sequence shown here is derived from an EMBL/GenBank/DDBJ whole genome shotgun (WGS) entry which is preliminary data.</text>
</comment>
<dbReference type="GO" id="GO:0004519">
    <property type="term" value="F:endonuclease activity"/>
    <property type="evidence" value="ECO:0007669"/>
    <property type="project" value="UniProtKB-KW"/>
</dbReference>
<evidence type="ECO:0000259" key="5">
    <source>
        <dbReference type="SMART" id="SM00478"/>
    </source>
</evidence>
<keyword evidence="3" id="KW-0408">Iron</keyword>
<sequence length="224" mass="25951">MQELLRQLYEKLYQAFGPQGWWPGETPFEIALGAILTQNTNWRNVARVISELKRDGLMDPRCLREMPEAELAQRLRPVGYYNIKAQRIKNFLAFLADRYQDSVTLMAQEDLEVLRPKLLDVKGIGPETADSILLYALHKPTFVVDAYTFRILNRHGLVVEPLSYEELRQLFMENLPWKVALFKEYHALLVRAGKEFCRPRPKCHRCPLLNWPTAGVPKIGTDIA</sequence>
<keyword evidence="6" id="KW-0540">Nuclease</keyword>
<dbReference type="InterPro" id="IPR003265">
    <property type="entry name" value="HhH-GPD_domain"/>
</dbReference>
<keyword evidence="6" id="KW-0378">Hydrolase</keyword>
<dbReference type="InterPro" id="IPR023170">
    <property type="entry name" value="HhH_base_excis_C"/>
</dbReference>
<dbReference type="EMBL" id="DTHB01000053">
    <property type="protein sequence ID" value="HGB15304.1"/>
    <property type="molecule type" value="Genomic_DNA"/>
</dbReference>
<evidence type="ECO:0000256" key="3">
    <source>
        <dbReference type="ARBA" id="ARBA00023004"/>
    </source>
</evidence>
<keyword evidence="4" id="KW-0411">Iron-sulfur</keyword>
<dbReference type="AlphaFoldDB" id="A0A7C3SJT4"/>
<dbReference type="InterPro" id="IPR011257">
    <property type="entry name" value="DNA_glycosylase"/>
</dbReference>